<dbReference type="SMART" id="SM00965">
    <property type="entry name" value="STN"/>
    <property type="match status" value="1"/>
</dbReference>
<protein>
    <submittedName>
        <fullName evidence="5">Ferrichrome-iron receptor</fullName>
    </submittedName>
</protein>
<dbReference type="SUPFAM" id="SSF74653">
    <property type="entry name" value="TolA/TonB C-terminal domain"/>
    <property type="match status" value="1"/>
</dbReference>
<dbReference type="AlphaFoldDB" id="A0A484V8S9"/>
<evidence type="ECO:0000256" key="1">
    <source>
        <dbReference type="ARBA" id="ARBA00022448"/>
    </source>
</evidence>
<dbReference type="Pfam" id="PF07660">
    <property type="entry name" value="STN"/>
    <property type="match status" value="1"/>
</dbReference>
<gene>
    <name evidence="5" type="ORF">ISE2_2942</name>
</gene>
<evidence type="ECO:0000313" key="5">
    <source>
        <dbReference type="EMBL" id="VFR95928.1"/>
    </source>
</evidence>
<feature type="domain" description="Secretin/TonB short N-terminal" evidence="4">
    <location>
        <begin position="67"/>
        <end position="118"/>
    </location>
</feature>
<dbReference type="InterPro" id="IPR011662">
    <property type="entry name" value="Secretin/TonB_short_N"/>
</dbReference>
<dbReference type="GO" id="GO:0019867">
    <property type="term" value="C:outer membrane"/>
    <property type="evidence" value="ECO:0007669"/>
    <property type="project" value="InterPro"/>
</dbReference>
<keyword evidence="5" id="KW-0675">Receptor</keyword>
<evidence type="ECO:0000256" key="2">
    <source>
        <dbReference type="ARBA" id="ARBA00023136"/>
    </source>
</evidence>
<proteinExistence type="predicted"/>
<keyword evidence="1" id="KW-0813">Transport</keyword>
<name>A0A484V8S9_9ZZZZ</name>
<organism evidence="5">
    <name type="scientific">plant metagenome</name>
    <dbReference type="NCBI Taxonomy" id="1297885"/>
    <lineage>
        <taxon>unclassified sequences</taxon>
        <taxon>metagenomes</taxon>
        <taxon>organismal metagenomes</taxon>
    </lineage>
</organism>
<dbReference type="EMBL" id="CAADIN010000038">
    <property type="protein sequence ID" value="VFR95928.1"/>
    <property type="molecule type" value="Genomic_DNA"/>
</dbReference>
<evidence type="ECO:0000256" key="3">
    <source>
        <dbReference type="ARBA" id="ARBA00023237"/>
    </source>
</evidence>
<reference evidence="5" key="1">
    <citation type="submission" date="2019-03" db="EMBL/GenBank/DDBJ databases">
        <authorList>
            <person name="Danneels B."/>
        </authorList>
    </citation>
    <scope>NUCLEOTIDE SEQUENCE</scope>
</reference>
<sequence>MADTLGKRGAWSRLAWRMARAGLLGLFLPALAVRAEALPDTAASMQFDIPAQALDAALTAYTQTTGLAVLVASGLTAGRRAVALRGRYAPREALRRLLAATPLEVRYTSDTAFTLVAPETATSAPSKARTRAQALLMAYAGTVQATLTRTLCHWQADAFGRYHTGLELWIDRSGMVDRARLLGSTGDAVRDADMERRLHGLVMDAPPPAELAQPLTLLLTRQSDPAAVCRAVQRTALPRWQP</sequence>
<dbReference type="Gene3D" id="3.55.50.30">
    <property type="match status" value="1"/>
</dbReference>
<evidence type="ECO:0000259" key="4">
    <source>
        <dbReference type="SMART" id="SM00965"/>
    </source>
</evidence>
<accession>A0A484V8S9</accession>
<keyword evidence="2" id="KW-0472">Membrane</keyword>
<keyword evidence="3" id="KW-0998">Cell outer membrane</keyword>